<comment type="caution">
    <text evidence="1">The sequence shown here is derived from an EMBL/GenBank/DDBJ whole genome shotgun (WGS) entry which is preliminary data.</text>
</comment>
<name>A0A0F8ZCC1_9ZZZZ</name>
<organism evidence="1">
    <name type="scientific">marine sediment metagenome</name>
    <dbReference type="NCBI Taxonomy" id="412755"/>
    <lineage>
        <taxon>unclassified sequences</taxon>
        <taxon>metagenomes</taxon>
        <taxon>ecological metagenomes</taxon>
    </lineage>
</organism>
<protein>
    <submittedName>
        <fullName evidence="1">Uncharacterized protein</fullName>
    </submittedName>
</protein>
<accession>A0A0F8ZCC1</accession>
<dbReference type="EMBL" id="LAZR01061152">
    <property type="protein sequence ID" value="KKK64159.1"/>
    <property type="molecule type" value="Genomic_DNA"/>
</dbReference>
<feature type="non-terminal residue" evidence="1">
    <location>
        <position position="98"/>
    </location>
</feature>
<gene>
    <name evidence="1" type="ORF">LCGC14_2987020</name>
</gene>
<evidence type="ECO:0000313" key="1">
    <source>
        <dbReference type="EMBL" id="KKK64159.1"/>
    </source>
</evidence>
<reference evidence="1" key="1">
    <citation type="journal article" date="2015" name="Nature">
        <title>Complex archaea that bridge the gap between prokaryotes and eukaryotes.</title>
        <authorList>
            <person name="Spang A."/>
            <person name="Saw J.H."/>
            <person name="Jorgensen S.L."/>
            <person name="Zaremba-Niedzwiedzka K."/>
            <person name="Martijn J."/>
            <person name="Lind A.E."/>
            <person name="van Eijk R."/>
            <person name="Schleper C."/>
            <person name="Guy L."/>
            <person name="Ettema T.J."/>
        </authorList>
    </citation>
    <scope>NUCLEOTIDE SEQUENCE</scope>
</reference>
<dbReference type="AlphaFoldDB" id="A0A0F8ZCC1"/>
<sequence length="98" mass="10953">MDEVETIASATDRPIVLAMNDAIHEKERLAWFVGVARFCKLMFVADPPEFLPRVDCPVIQLHAPPSGATIRPLGWPKAPAEDAPDLVFLANTWYPQRL</sequence>
<proteinExistence type="predicted"/>